<gene>
    <name evidence="4" type="ORF">SAMN05421720_1108</name>
</gene>
<keyword evidence="2" id="KW-0812">Transmembrane</keyword>
<dbReference type="AlphaFoldDB" id="A0A1G7EWK1"/>
<evidence type="ECO:0000256" key="1">
    <source>
        <dbReference type="SAM" id="MobiDB-lite"/>
    </source>
</evidence>
<evidence type="ECO:0000256" key="2">
    <source>
        <dbReference type="SAM" id="Phobius"/>
    </source>
</evidence>
<keyword evidence="2" id="KW-0472">Membrane</keyword>
<organism evidence="4 5">
    <name type="scientific">Rhodospira trueperi</name>
    <dbReference type="NCBI Taxonomy" id="69960"/>
    <lineage>
        <taxon>Bacteria</taxon>
        <taxon>Pseudomonadati</taxon>
        <taxon>Pseudomonadota</taxon>
        <taxon>Alphaproteobacteria</taxon>
        <taxon>Rhodospirillales</taxon>
        <taxon>Rhodospirillaceae</taxon>
        <taxon>Rhodospira</taxon>
    </lineage>
</organism>
<feature type="transmembrane region" description="Helical" evidence="2">
    <location>
        <begin position="12"/>
        <end position="27"/>
    </location>
</feature>
<keyword evidence="5" id="KW-1185">Reference proteome</keyword>
<evidence type="ECO:0000259" key="3">
    <source>
        <dbReference type="Pfam" id="PF11127"/>
    </source>
</evidence>
<sequence>MSKNLSTLDRLLRFGVGMTLIFAAIWWEPLSLWGWIGVIPVVTALVGWCPFYLPWGFRTRKTEQASAPGAKRAPSPRQSPAG</sequence>
<dbReference type="Pfam" id="PF11127">
    <property type="entry name" value="YgaP-like_TM"/>
    <property type="match status" value="1"/>
</dbReference>
<keyword evidence="2" id="KW-1133">Transmembrane helix</keyword>
<dbReference type="STRING" id="69960.SAMN05421720_1108"/>
<evidence type="ECO:0000313" key="4">
    <source>
        <dbReference type="EMBL" id="SDE67991.1"/>
    </source>
</evidence>
<reference evidence="4 5" key="1">
    <citation type="submission" date="2016-10" db="EMBL/GenBank/DDBJ databases">
        <authorList>
            <person name="de Groot N.N."/>
        </authorList>
    </citation>
    <scope>NUCLEOTIDE SEQUENCE [LARGE SCALE GENOMIC DNA]</scope>
    <source>
        <strain evidence="4 5">ATCC 700224</strain>
    </source>
</reference>
<proteinExistence type="predicted"/>
<accession>A0A1G7EWK1</accession>
<feature type="region of interest" description="Disordered" evidence="1">
    <location>
        <begin position="62"/>
        <end position="82"/>
    </location>
</feature>
<protein>
    <recommendedName>
        <fullName evidence="3">Inner membrane protein YgaP-like transmembrane domain-containing protein</fullName>
    </recommendedName>
</protein>
<evidence type="ECO:0000313" key="5">
    <source>
        <dbReference type="Proteomes" id="UP000199412"/>
    </source>
</evidence>
<dbReference type="InterPro" id="IPR021309">
    <property type="entry name" value="YgaP-like_TM"/>
</dbReference>
<dbReference type="Proteomes" id="UP000199412">
    <property type="component" value="Unassembled WGS sequence"/>
</dbReference>
<dbReference type="EMBL" id="FNAP01000010">
    <property type="protein sequence ID" value="SDE67991.1"/>
    <property type="molecule type" value="Genomic_DNA"/>
</dbReference>
<dbReference type="RefSeq" id="WP_092786983.1">
    <property type="nucleotide sequence ID" value="NZ_FNAP01000010.1"/>
</dbReference>
<dbReference type="OrthoDB" id="9804804at2"/>
<feature type="domain" description="Inner membrane protein YgaP-like transmembrane" evidence="3">
    <location>
        <begin position="1"/>
        <end position="62"/>
    </location>
</feature>
<name>A0A1G7EWK1_9PROT</name>
<feature type="transmembrane region" description="Helical" evidence="2">
    <location>
        <begin position="33"/>
        <end position="53"/>
    </location>
</feature>